<dbReference type="Proteomes" id="UP000694255">
    <property type="component" value="Unassembled WGS sequence"/>
</dbReference>
<reference evidence="8 9" key="1">
    <citation type="journal article" date="2021" name="DNA Res.">
        <title>Genome analysis of Candida subhashii reveals its hybrid nature and dual mitochondrial genome conformations.</title>
        <authorList>
            <person name="Mixao V."/>
            <person name="Hegedusova E."/>
            <person name="Saus E."/>
            <person name="Pryszcz L.P."/>
            <person name="Cillingova A."/>
            <person name="Nosek J."/>
            <person name="Gabaldon T."/>
        </authorList>
    </citation>
    <scope>NUCLEOTIDE SEQUENCE [LARGE SCALE GENOMIC DNA]</scope>
    <source>
        <strain evidence="8 9">CBS 10753</strain>
    </source>
</reference>
<dbReference type="PANTHER" id="PTHR47336">
    <property type="entry name" value="TRANSCRIPTION FACTOR HMS1-RELATED"/>
    <property type="match status" value="1"/>
</dbReference>
<dbReference type="FunFam" id="4.10.280.10:FF:000116">
    <property type="entry name" value="Putative HLH transcription factor"/>
    <property type="match status" value="1"/>
</dbReference>
<evidence type="ECO:0000256" key="4">
    <source>
        <dbReference type="ARBA" id="ARBA00023242"/>
    </source>
</evidence>
<evidence type="ECO:0000256" key="5">
    <source>
        <dbReference type="SAM" id="Coils"/>
    </source>
</evidence>
<dbReference type="PANTHER" id="PTHR47336:SF2">
    <property type="entry name" value="TRANSCRIPTION FACTOR HMS1-RELATED"/>
    <property type="match status" value="1"/>
</dbReference>
<feature type="region of interest" description="Disordered" evidence="6">
    <location>
        <begin position="125"/>
        <end position="201"/>
    </location>
</feature>
<feature type="coiled-coil region" evidence="5">
    <location>
        <begin position="654"/>
        <end position="720"/>
    </location>
</feature>
<keyword evidence="3" id="KW-0804">Transcription</keyword>
<dbReference type="GO" id="GO:0005634">
    <property type="term" value="C:nucleus"/>
    <property type="evidence" value="ECO:0007669"/>
    <property type="project" value="UniProtKB-SubCell"/>
</dbReference>
<name>A0A8J5QL78_9ASCO</name>
<comment type="subcellular location">
    <subcellularLocation>
        <location evidence="1">Nucleus</location>
    </subcellularLocation>
</comment>
<dbReference type="Pfam" id="PF00010">
    <property type="entry name" value="HLH"/>
    <property type="match status" value="1"/>
</dbReference>
<feature type="coiled-coil region" evidence="5">
    <location>
        <begin position="254"/>
        <end position="281"/>
    </location>
</feature>
<dbReference type="InterPro" id="IPR052099">
    <property type="entry name" value="Regulatory_TF_Diverse"/>
</dbReference>
<dbReference type="GeneID" id="73470813"/>
<dbReference type="GO" id="GO:0033554">
    <property type="term" value="P:cellular response to stress"/>
    <property type="evidence" value="ECO:0007669"/>
    <property type="project" value="UniProtKB-ARBA"/>
</dbReference>
<sequence length="861" mass="96923">MSQFETNAYSIPSNMVNNNTNNSSSFFDFETADEFLDCISGTLPHQQQQGQSTDDHLQADQINNIINASSLYSPLSMDGDEKPNSNNHYTNGPSATSYTSDNSLDWNDYNNNVMVDNELEQILSGTSNHSTSSPYDDITPVSNPSYGSSTYTSPEPLHVKGEPSQETLQPPSGKNGRKKSTSKKSNGGITKPKSKDKNSHNMIEKKYRTNINSKIVALRDAVPSLRIAAGSNDVSVADLEGLSPASKLNKASVLTKATEYIKHLENKNAMLKESNYRLQRMIQEASLSVVQAPIQIPPPPMHPQQQHVPLPPQAPQQQEPIPTHQEFFHPQQQPQQFNTSPHIQQQQQQQFQPQFIAQTQQVQAQQQAQQQQQPNKFLLGGMAAVMGTSLFGGSGENDFRSLAALPFSHLFPNALLHPSPLTISLWNFTKVLLVIGSLASIVLPILAQAGKKVDEKKKKESGDDIDNGDVFTNWLLIKFGFKLPHKLSKNRRDSIMYHLTSGSKFSWNSLINDYFYLSNCELEFETCFLTLLIGRLLLDKYPMSKTLINHSLIIRGSLIPNLNYKGSDDGLTKLNKLIKNIDGISMFGSKPLITRLKNVAQANLVNSQLVNDIRYIKLYQESSGYYEMIYNFRMAELIDELNYTYLDSLASKDEKLQEQLVKDLESLVKNVEKDDAVFEYCRLFDAVVNNNAKDLFNDLKEKVENQLQRFKVEMEGVELTDHEIYNTSDEEAQDSDNDSVILPPKPKPSLSSQKSLIDSLDIISQEEFIILTCEFILHFKSNDQVSKLLKYLSKIEKFNVLSFTALFKLTVELNEIDDNLIRICRGWLDDSEVLDGELKNEIVDVVVKKGMILNGVVLEEN</sequence>
<dbReference type="AlphaFoldDB" id="A0A8J5QL78"/>
<feature type="compositionally biased region" description="Low complexity" evidence="6">
    <location>
        <begin position="315"/>
        <end position="337"/>
    </location>
</feature>
<dbReference type="GO" id="GO:0003690">
    <property type="term" value="F:double-stranded DNA binding"/>
    <property type="evidence" value="ECO:0007669"/>
    <property type="project" value="UniProtKB-ARBA"/>
</dbReference>
<evidence type="ECO:0000256" key="1">
    <source>
        <dbReference type="ARBA" id="ARBA00004123"/>
    </source>
</evidence>
<protein>
    <submittedName>
        <fullName evidence="8">CPH2</fullName>
    </submittedName>
</protein>
<feature type="region of interest" description="Disordered" evidence="6">
    <location>
        <begin position="294"/>
        <end position="351"/>
    </location>
</feature>
<feature type="compositionally biased region" description="Polar residues" evidence="6">
    <location>
        <begin position="84"/>
        <end position="97"/>
    </location>
</feature>
<dbReference type="GO" id="GO:0016020">
    <property type="term" value="C:membrane"/>
    <property type="evidence" value="ECO:0007669"/>
    <property type="project" value="UniProtKB-ARBA"/>
</dbReference>
<accession>A0A8J5QL78</accession>
<comment type="caution">
    <text evidence="8">The sequence shown here is derived from an EMBL/GenBank/DDBJ whole genome shotgun (WGS) entry which is preliminary data.</text>
</comment>
<dbReference type="GO" id="GO:0046983">
    <property type="term" value="F:protein dimerization activity"/>
    <property type="evidence" value="ECO:0007669"/>
    <property type="project" value="InterPro"/>
</dbReference>
<proteinExistence type="predicted"/>
<evidence type="ECO:0000256" key="6">
    <source>
        <dbReference type="SAM" id="MobiDB-lite"/>
    </source>
</evidence>
<dbReference type="RefSeq" id="XP_049262715.1">
    <property type="nucleotide sequence ID" value="XM_049407927.1"/>
</dbReference>
<evidence type="ECO:0000313" key="8">
    <source>
        <dbReference type="EMBL" id="KAG7662482.1"/>
    </source>
</evidence>
<feature type="region of interest" description="Disordered" evidence="6">
    <location>
        <begin position="728"/>
        <end position="750"/>
    </location>
</feature>
<dbReference type="GO" id="GO:0006355">
    <property type="term" value="P:regulation of DNA-templated transcription"/>
    <property type="evidence" value="ECO:0007669"/>
    <property type="project" value="UniProtKB-ARBA"/>
</dbReference>
<feature type="region of interest" description="Disordered" evidence="6">
    <location>
        <begin position="73"/>
        <end position="97"/>
    </location>
</feature>
<organism evidence="8 9">
    <name type="scientific">[Candida] subhashii</name>
    <dbReference type="NCBI Taxonomy" id="561895"/>
    <lineage>
        <taxon>Eukaryota</taxon>
        <taxon>Fungi</taxon>
        <taxon>Dikarya</taxon>
        <taxon>Ascomycota</taxon>
        <taxon>Saccharomycotina</taxon>
        <taxon>Pichiomycetes</taxon>
        <taxon>Debaryomycetaceae</taxon>
        <taxon>Spathaspora</taxon>
    </lineage>
</organism>
<evidence type="ECO:0000256" key="3">
    <source>
        <dbReference type="ARBA" id="ARBA00023163"/>
    </source>
</evidence>
<dbReference type="PROSITE" id="PS50888">
    <property type="entry name" value="BHLH"/>
    <property type="match status" value="1"/>
</dbReference>
<dbReference type="InterPro" id="IPR011598">
    <property type="entry name" value="bHLH_dom"/>
</dbReference>
<dbReference type="OrthoDB" id="2133190at2759"/>
<gene>
    <name evidence="8" type="ORF">J8A68_004013</name>
</gene>
<feature type="compositionally biased region" description="Polar residues" evidence="6">
    <location>
        <begin position="125"/>
        <end position="153"/>
    </location>
</feature>
<evidence type="ECO:0000256" key="2">
    <source>
        <dbReference type="ARBA" id="ARBA00023015"/>
    </source>
</evidence>
<keyword evidence="5" id="KW-0175">Coiled coil</keyword>
<keyword evidence="2" id="KW-0805">Transcription regulation</keyword>
<feature type="compositionally biased region" description="Acidic residues" evidence="6">
    <location>
        <begin position="728"/>
        <end position="737"/>
    </location>
</feature>
<feature type="domain" description="BHLH" evidence="7">
    <location>
        <begin position="195"/>
        <end position="264"/>
    </location>
</feature>
<dbReference type="SMART" id="SM00353">
    <property type="entry name" value="HLH"/>
    <property type="match status" value="1"/>
</dbReference>
<keyword evidence="9" id="KW-1185">Reference proteome</keyword>
<evidence type="ECO:0000313" key="9">
    <source>
        <dbReference type="Proteomes" id="UP000694255"/>
    </source>
</evidence>
<evidence type="ECO:0000259" key="7">
    <source>
        <dbReference type="PROSITE" id="PS50888"/>
    </source>
</evidence>
<dbReference type="EMBL" id="JAGSYN010000178">
    <property type="protein sequence ID" value="KAG7662482.1"/>
    <property type="molecule type" value="Genomic_DNA"/>
</dbReference>
<keyword evidence="4" id="KW-0539">Nucleus</keyword>